<feature type="compositionally biased region" description="Basic and acidic residues" evidence="1">
    <location>
        <begin position="157"/>
        <end position="172"/>
    </location>
</feature>
<dbReference type="Proteomes" id="UP000613177">
    <property type="component" value="Unassembled WGS sequence"/>
</dbReference>
<feature type="region of interest" description="Disordered" evidence="1">
    <location>
        <begin position="329"/>
        <end position="407"/>
    </location>
</feature>
<evidence type="ECO:0000256" key="1">
    <source>
        <dbReference type="SAM" id="MobiDB-lite"/>
    </source>
</evidence>
<feature type="region of interest" description="Disordered" evidence="1">
    <location>
        <begin position="259"/>
        <end position="291"/>
    </location>
</feature>
<feature type="compositionally biased region" description="Polar residues" evidence="1">
    <location>
        <begin position="388"/>
        <end position="397"/>
    </location>
</feature>
<evidence type="ECO:0000313" key="3">
    <source>
        <dbReference type="Proteomes" id="UP000613177"/>
    </source>
</evidence>
<name>A0A8H7SYI0_9FUNG</name>
<protein>
    <submittedName>
        <fullName evidence="2">Uncharacterized protein</fullName>
    </submittedName>
</protein>
<organism evidence="2 3">
    <name type="scientific">Thamnidium elegans</name>
    <dbReference type="NCBI Taxonomy" id="101142"/>
    <lineage>
        <taxon>Eukaryota</taxon>
        <taxon>Fungi</taxon>
        <taxon>Fungi incertae sedis</taxon>
        <taxon>Mucoromycota</taxon>
        <taxon>Mucoromycotina</taxon>
        <taxon>Mucoromycetes</taxon>
        <taxon>Mucorales</taxon>
        <taxon>Mucorineae</taxon>
        <taxon>Mucoraceae</taxon>
        <taxon>Thamnidium</taxon>
    </lineage>
</organism>
<feature type="compositionally biased region" description="Low complexity" evidence="1">
    <location>
        <begin position="341"/>
        <end position="357"/>
    </location>
</feature>
<comment type="caution">
    <text evidence="2">The sequence shown here is derived from an EMBL/GenBank/DDBJ whole genome shotgun (WGS) entry which is preliminary data.</text>
</comment>
<gene>
    <name evidence="2" type="ORF">INT48_000699</name>
</gene>
<accession>A0A8H7SYI0</accession>
<feature type="compositionally biased region" description="Polar residues" evidence="1">
    <location>
        <begin position="259"/>
        <end position="280"/>
    </location>
</feature>
<dbReference type="EMBL" id="JAEPRE010000014">
    <property type="protein sequence ID" value="KAG2236701.1"/>
    <property type="molecule type" value="Genomic_DNA"/>
</dbReference>
<proteinExistence type="predicted"/>
<keyword evidence="3" id="KW-1185">Reference proteome</keyword>
<feature type="compositionally biased region" description="Basic and acidic residues" evidence="1">
    <location>
        <begin position="369"/>
        <end position="385"/>
    </location>
</feature>
<evidence type="ECO:0000313" key="2">
    <source>
        <dbReference type="EMBL" id="KAG2236701.1"/>
    </source>
</evidence>
<sequence length="430" mass="48174">MEAFLSTLPPYVHEFLGKHPPTDVFNLLKELICFAVLYSDDRARIQSTTQALMKKKEAEEEKEEGEAIVPEIHTIEPIKEETEPETKEVVVKAAKPTYNIRTGELIQTDKSTMPNTFPAWWGDEGGKILSAPKQSEFPLWQDVEDNHSPETIFKQSNYDKNKPYGRSESEYHRPSIAAREAKAKVEGKAEAEAEAYGSSWITWDDTPANSNPHRLERARSQIIPNLRSYPSEDNARITSSQTSPAISANLKRHSTVNLKSSVSPPARATNTPRINSTITKNPRRLSGKLPPTFINNKDNYLTIHIYVAPVCESPTTTTQPATQSKFVLTAAKQQRARETDTASNASSDTTTSTRSASISKPRPNAAMRARAEHARQQKLELDQKKKISNTPVASSHSLRLKERVNSGIDWETIKKDRRNTIAEESATKKK</sequence>
<reference evidence="2" key="1">
    <citation type="submission" date="2021-01" db="EMBL/GenBank/DDBJ databases">
        <title>Metabolic potential, ecology and presence of endohyphal bacteria is reflected in genomic diversity of Mucoromycotina.</title>
        <authorList>
            <person name="Muszewska A."/>
            <person name="Okrasinska A."/>
            <person name="Steczkiewicz K."/>
            <person name="Drgas O."/>
            <person name="Orlowska M."/>
            <person name="Perlinska-Lenart U."/>
            <person name="Aleksandrzak-Piekarczyk T."/>
            <person name="Szatraj K."/>
            <person name="Zielenkiewicz U."/>
            <person name="Pilsyk S."/>
            <person name="Malc E."/>
            <person name="Mieczkowski P."/>
            <person name="Kruszewska J.S."/>
            <person name="Biernat P."/>
            <person name="Pawlowska J."/>
        </authorList>
    </citation>
    <scope>NUCLEOTIDE SEQUENCE</scope>
    <source>
        <strain evidence="2">WA0000018081</strain>
    </source>
</reference>
<dbReference type="AlphaFoldDB" id="A0A8H7SYI0"/>
<feature type="region of interest" description="Disordered" evidence="1">
    <location>
        <begin position="150"/>
        <end position="172"/>
    </location>
</feature>